<dbReference type="WBParaSite" id="jg10942">
    <property type="protein sequence ID" value="jg10942"/>
    <property type="gene ID" value="jg10942"/>
</dbReference>
<protein>
    <submittedName>
        <fullName evidence="2">Uncharacterized protein</fullName>
    </submittedName>
</protein>
<name>A0A915CNP6_9BILA</name>
<proteinExistence type="predicted"/>
<sequence length="95" mass="10793">MVELPEGCVTKESLAQNIFSECVRKRQYKEMAEKIILAAKNYDVDSHNAAVLNMLPGQEREYTSIDVAENWKGPPLAPEVLQRFVDPNFSQPKLN</sequence>
<evidence type="ECO:0000313" key="1">
    <source>
        <dbReference type="Proteomes" id="UP000887574"/>
    </source>
</evidence>
<accession>A0A915CNP6</accession>
<keyword evidence="1" id="KW-1185">Reference proteome</keyword>
<dbReference type="AlphaFoldDB" id="A0A915CNP6"/>
<dbReference type="Proteomes" id="UP000887574">
    <property type="component" value="Unplaced"/>
</dbReference>
<organism evidence="1 2">
    <name type="scientific">Ditylenchus dipsaci</name>
    <dbReference type="NCBI Taxonomy" id="166011"/>
    <lineage>
        <taxon>Eukaryota</taxon>
        <taxon>Metazoa</taxon>
        <taxon>Ecdysozoa</taxon>
        <taxon>Nematoda</taxon>
        <taxon>Chromadorea</taxon>
        <taxon>Rhabditida</taxon>
        <taxon>Tylenchina</taxon>
        <taxon>Tylenchomorpha</taxon>
        <taxon>Sphaerularioidea</taxon>
        <taxon>Anguinidae</taxon>
        <taxon>Anguininae</taxon>
        <taxon>Ditylenchus</taxon>
    </lineage>
</organism>
<reference evidence="2" key="1">
    <citation type="submission" date="2022-11" db="UniProtKB">
        <authorList>
            <consortium name="WormBaseParasite"/>
        </authorList>
    </citation>
    <scope>IDENTIFICATION</scope>
</reference>
<evidence type="ECO:0000313" key="2">
    <source>
        <dbReference type="WBParaSite" id="jg10942"/>
    </source>
</evidence>